<dbReference type="GO" id="GO:0003677">
    <property type="term" value="F:DNA binding"/>
    <property type="evidence" value="ECO:0007669"/>
    <property type="project" value="UniProtKB-UniRule"/>
</dbReference>
<dbReference type="InterPro" id="IPR001647">
    <property type="entry name" value="HTH_TetR"/>
</dbReference>
<dbReference type="InterPro" id="IPR036271">
    <property type="entry name" value="Tet_transcr_reg_TetR-rel_C_sf"/>
</dbReference>
<keyword evidence="7" id="KW-1185">Reference proteome</keyword>
<protein>
    <submittedName>
        <fullName evidence="6">Transcriptional regulator, TetR family</fullName>
    </submittedName>
</protein>
<feature type="DNA-binding region" description="H-T-H motif" evidence="4">
    <location>
        <begin position="25"/>
        <end position="44"/>
    </location>
</feature>
<dbReference type="RefSeq" id="WP_015818666.1">
    <property type="nucleotide sequence ID" value="NC_012997.1"/>
</dbReference>
<keyword evidence="3" id="KW-0804">Transcription</keyword>
<name>C5BUL0_TERTT</name>
<dbReference type="PRINTS" id="PR00455">
    <property type="entry name" value="HTHTETR"/>
</dbReference>
<dbReference type="HOGENOM" id="CLU_069356_23_3_6"/>
<dbReference type="STRING" id="377629.TERTU_4171"/>
<dbReference type="KEGG" id="ttu:TERTU_4171"/>
<evidence type="ECO:0000313" key="7">
    <source>
        <dbReference type="Proteomes" id="UP000009080"/>
    </source>
</evidence>
<dbReference type="SUPFAM" id="SSF46689">
    <property type="entry name" value="Homeodomain-like"/>
    <property type="match status" value="1"/>
</dbReference>
<organism evidence="6 7">
    <name type="scientific">Teredinibacter turnerae (strain ATCC 39867 / T7901)</name>
    <dbReference type="NCBI Taxonomy" id="377629"/>
    <lineage>
        <taxon>Bacteria</taxon>
        <taxon>Pseudomonadati</taxon>
        <taxon>Pseudomonadota</taxon>
        <taxon>Gammaproteobacteria</taxon>
        <taxon>Cellvibrionales</taxon>
        <taxon>Cellvibrionaceae</taxon>
        <taxon>Teredinibacter</taxon>
    </lineage>
</organism>
<evidence type="ECO:0000256" key="3">
    <source>
        <dbReference type="ARBA" id="ARBA00023163"/>
    </source>
</evidence>
<evidence type="ECO:0000259" key="5">
    <source>
        <dbReference type="PROSITE" id="PS50977"/>
    </source>
</evidence>
<dbReference type="Gene3D" id="1.10.357.10">
    <property type="entry name" value="Tetracycline Repressor, domain 2"/>
    <property type="match status" value="1"/>
</dbReference>
<dbReference type="Proteomes" id="UP000009080">
    <property type="component" value="Chromosome"/>
</dbReference>
<dbReference type="OrthoDB" id="116240at2"/>
<evidence type="ECO:0000256" key="1">
    <source>
        <dbReference type="ARBA" id="ARBA00023015"/>
    </source>
</evidence>
<dbReference type="SUPFAM" id="SSF48498">
    <property type="entry name" value="Tetracyclin repressor-like, C-terminal domain"/>
    <property type="match status" value="1"/>
</dbReference>
<dbReference type="AlphaFoldDB" id="C5BUL0"/>
<evidence type="ECO:0000313" key="6">
    <source>
        <dbReference type="EMBL" id="ACR12554.1"/>
    </source>
</evidence>
<dbReference type="Pfam" id="PF00440">
    <property type="entry name" value="TetR_N"/>
    <property type="match status" value="1"/>
</dbReference>
<keyword evidence="1" id="KW-0805">Transcription regulation</keyword>
<sequence>MRNREEEILTKASELFSQHGFHAVGIDRIIEESNVAKMTFYKYFPSKDSLIHKVLEHREECLRLKILEQVSHARTPNGKLKSVFDWYDDWFSSATFYGCMFIKASEEFPDSQNTLKKVATTYRIWLAGLLEGILRELGARNAKKLSVLTVTLLDGLTVSSNMYVGDQRPSTKEAFKYVKSLIAA</sequence>
<dbReference type="PROSITE" id="PS50977">
    <property type="entry name" value="HTH_TETR_2"/>
    <property type="match status" value="1"/>
</dbReference>
<dbReference type="EMBL" id="CP001614">
    <property type="protein sequence ID" value="ACR12554.1"/>
    <property type="molecule type" value="Genomic_DNA"/>
</dbReference>
<gene>
    <name evidence="6" type="ordered locus">TERTU_4171</name>
</gene>
<reference evidence="6 7" key="1">
    <citation type="journal article" date="2009" name="PLoS ONE">
        <title>The complete genome of Teredinibacter turnerae T7901: an intracellular endosymbiont of marine wood-boring bivalves (shipworms).</title>
        <authorList>
            <person name="Yang J.C."/>
            <person name="Madupu R."/>
            <person name="Durkin A.S."/>
            <person name="Ekborg N.A."/>
            <person name="Pedamallu C.S."/>
            <person name="Hostetler J.B."/>
            <person name="Radune D."/>
            <person name="Toms B.S."/>
            <person name="Henrissat B."/>
            <person name="Coutinho P.M."/>
            <person name="Schwarz S."/>
            <person name="Field L."/>
            <person name="Trindade-Silva A.E."/>
            <person name="Soares C.A.G."/>
            <person name="Elshahawi S."/>
            <person name="Hanora A."/>
            <person name="Schmidt E.W."/>
            <person name="Haygood M.G."/>
            <person name="Posfai J."/>
            <person name="Benner J."/>
            <person name="Madinger C."/>
            <person name="Nove J."/>
            <person name="Anton B."/>
            <person name="Chaudhary K."/>
            <person name="Foster J."/>
            <person name="Holman A."/>
            <person name="Kumar S."/>
            <person name="Lessard P.A."/>
            <person name="Luyten Y.A."/>
            <person name="Slatko B."/>
            <person name="Wood N."/>
            <person name="Wu B."/>
            <person name="Teplitski M."/>
            <person name="Mougous J.D."/>
            <person name="Ward N."/>
            <person name="Eisen J.A."/>
            <person name="Badger J.H."/>
            <person name="Distel D.L."/>
        </authorList>
    </citation>
    <scope>NUCLEOTIDE SEQUENCE [LARGE SCALE GENOMIC DNA]</scope>
    <source>
        <strain evidence="7">ATCC 39867 / T7901</strain>
    </source>
</reference>
<evidence type="ECO:0000256" key="2">
    <source>
        <dbReference type="ARBA" id="ARBA00023125"/>
    </source>
</evidence>
<accession>C5BUL0</accession>
<keyword evidence="2 4" id="KW-0238">DNA-binding</keyword>
<proteinExistence type="predicted"/>
<evidence type="ECO:0000256" key="4">
    <source>
        <dbReference type="PROSITE-ProRule" id="PRU00335"/>
    </source>
</evidence>
<dbReference type="eggNOG" id="COG1309">
    <property type="taxonomic scope" value="Bacteria"/>
</dbReference>
<feature type="domain" description="HTH tetR-type" evidence="5">
    <location>
        <begin position="2"/>
        <end position="62"/>
    </location>
</feature>
<dbReference type="InterPro" id="IPR009057">
    <property type="entry name" value="Homeodomain-like_sf"/>
</dbReference>
<dbReference type="PANTHER" id="PTHR47506">
    <property type="entry name" value="TRANSCRIPTIONAL REGULATORY PROTEIN"/>
    <property type="match status" value="1"/>
</dbReference>
<dbReference type="PANTHER" id="PTHR47506:SF3">
    <property type="entry name" value="HTH-TYPE TRANSCRIPTIONAL REGULATOR LMRA"/>
    <property type="match status" value="1"/>
</dbReference>